<keyword evidence="2" id="KW-1133">Transmembrane helix</keyword>
<evidence type="ECO:0000256" key="2">
    <source>
        <dbReference type="SAM" id="Phobius"/>
    </source>
</evidence>
<organism evidence="3">
    <name type="scientific">Neospora caninum (strain Liverpool)</name>
    <dbReference type="NCBI Taxonomy" id="572307"/>
    <lineage>
        <taxon>Eukaryota</taxon>
        <taxon>Sar</taxon>
        <taxon>Alveolata</taxon>
        <taxon>Apicomplexa</taxon>
        <taxon>Conoidasida</taxon>
        <taxon>Coccidia</taxon>
        <taxon>Eucoccidiorida</taxon>
        <taxon>Eimeriorina</taxon>
        <taxon>Sarcocystidae</taxon>
        <taxon>Neospora</taxon>
    </lineage>
</organism>
<gene>
    <name evidence="3" type="ORF">BN1204_016965</name>
</gene>
<keyword evidence="2" id="KW-0812">Transmembrane</keyword>
<dbReference type="EMBL" id="LN714480">
    <property type="protein sequence ID" value="CEL65866.1"/>
    <property type="molecule type" value="Genomic_DNA"/>
</dbReference>
<feature type="compositionally biased region" description="Basic residues" evidence="1">
    <location>
        <begin position="38"/>
        <end position="49"/>
    </location>
</feature>
<accession>A0A0F7UA21</accession>
<evidence type="ECO:0000313" key="3">
    <source>
        <dbReference type="EMBL" id="CEL65866.1"/>
    </source>
</evidence>
<evidence type="ECO:0000256" key="1">
    <source>
        <dbReference type="SAM" id="MobiDB-lite"/>
    </source>
</evidence>
<evidence type="ECO:0008006" key="4">
    <source>
        <dbReference type="Google" id="ProtNLM"/>
    </source>
</evidence>
<feature type="transmembrane region" description="Helical" evidence="2">
    <location>
        <begin position="6"/>
        <end position="28"/>
    </location>
</feature>
<name>A0A0F7UA21_NEOCL</name>
<dbReference type="AlphaFoldDB" id="A0A0F7UA21"/>
<proteinExistence type="predicted"/>
<reference evidence="3" key="1">
    <citation type="journal article" date="2015" name="PLoS ONE">
        <title>Comprehensive Evaluation of Toxoplasma gondii VEG and Neospora caninum LIV Genomes with Tachyzoite Stage Transcriptome and Proteome Defines Novel Transcript Features.</title>
        <authorList>
            <person name="Ramaprasad A."/>
            <person name="Mourier T."/>
            <person name="Naeem R."/>
            <person name="Malas T.B."/>
            <person name="Moussa E."/>
            <person name="Panigrahi A."/>
            <person name="Vermont S.J."/>
            <person name="Otto T.D."/>
            <person name="Wastling J."/>
            <person name="Pain A."/>
        </authorList>
    </citation>
    <scope>NUCLEOTIDE SEQUENCE</scope>
    <source>
        <strain evidence="3">Liverpool</strain>
    </source>
</reference>
<feature type="region of interest" description="Disordered" evidence="1">
    <location>
        <begin position="35"/>
        <end position="58"/>
    </location>
</feature>
<sequence length="58" mass="6656">MAVSSTVMSIFIVLFLAILAVAVFVYYVNGKLAERDAQKKKRSSSKPRKKDREYWSLD</sequence>
<keyword evidence="2" id="KW-0472">Membrane</keyword>
<protein>
    <recommendedName>
        <fullName evidence="4">Transmembrane protein</fullName>
    </recommendedName>
</protein>